<dbReference type="Pfam" id="PF13185">
    <property type="entry name" value="GAF_2"/>
    <property type="match status" value="1"/>
</dbReference>
<dbReference type="Gene3D" id="1.10.287.130">
    <property type="match status" value="1"/>
</dbReference>
<dbReference type="PANTHER" id="PTHR43304">
    <property type="entry name" value="PHYTOCHROME-LIKE PROTEIN CPH1"/>
    <property type="match status" value="1"/>
</dbReference>
<dbReference type="NCBIfam" id="TIGR00229">
    <property type="entry name" value="sensory_box"/>
    <property type="match status" value="1"/>
</dbReference>
<dbReference type="STRING" id="177437.HRM2_02830"/>
<feature type="domain" description="GAF" evidence="6">
    <location>
        <begin position="29"/>
        <end position="179"/>
    </location>
</feature>
<dbReference type="Gene3D" id="3.30.450.20">
    <property type="entry name" value="PAS domain"/>
    <property type="match status" value="1"/>
</dbReference>
<name>C0QFK9_DESAH</name>
<dbReference type="RefSeq" id="WP_012662654.1">
    <property type="nucleotide sequence ID" value="NC_012108.1"/>
</dbReference>
<dbReference type="SUPFAM" id="SSF47384">
    <property type="entry name" value="Homodimeric domain of signal transducing histidine kinase"/>
    <property type="match status" value="1"/>
</dbReference>
<dbReference type="EMBL" id="CP001087">
    <property type="protein sequence ID" value="ACN13405.1"/>
    <property type="molecule type" value="Genomic_DNA"/>
</dbReference>
<gene>
    <name evidence="8" type="primary">fixL</name>
    <name evidence="8" type="ordered locus">HRM2_02830</name>
</gene>
<dbReference type="InterPro" id="IPR052162">
    <property type="entry name" value="Sensor_kinase/Photoreceptor"/>
</dbReference>
<keyword evidence="3" id="KW-0597">Phosphoprotein</keyword>
<organism evidence="8 9">
    <name type="scientific">Desulforapulum autotrophicum (strain ATCC 43914 / DSM 3382 / VKM B-1955 / HRM2)</name>
    <name type="common">Desulfobacterium autotrophicum</name>
    <dbReference type="NCBI Taxonomy" id="177437"/>
    <lineage>
        <taxon>Bacteria</taxon>
        <taxon>Pseudomonadati</taxon>
        <taxon>Thermodesulfobacteriota</taxon>
        <taxon>Desulfobacteria</taxon>
        <taxon>Desulfobacterales</taxon>
        <taxon>Desulfobacteraceae</taxon>
        <taxon>Desulforapulum</taxon>
    </lineage>
</organism>
<dbReference type="InterPro" id="IPR003018">
    <property type="entry name" value="GAF"/>
</dbReference>
<dbReference type="SMART" id="SM00388">
    <property type="entry name" value="HisKA"/>
    <property type="match status" value="1"/>
</dbReference>
<dbReference type="CDD" id="cd00082">
    <property type="entry name" value="HisKA"/>
    <property type="match status" value="1"/>
</dbReference>
<dbReference type="AlphaFoldDB" id="C0QFK9"/>
<evidence type="ECO:0000313" key="8">
    <source>
        <dbReference type="EMBL" id="ACN13405.1"/>
    </source>
</evidence>
<evidence type="ECO:0000256" key="4">
    <source>
        <dbReference type="ARBA" id="ARBA00022679"/>
    </source>
</evidence>
<evidence type="ECO:0000256" key="2">
    <source>
        <dbReference type="ARBA" id="ARBA00012438"/>
    </source>
</evidence>
<dbReference type="KEGG" id="dat:HRM2_02830"/>
<dbReference type="Pfam" id="PF13426">
    <property type="entry name" value="PAS_9"/>
    <property type="match status" value="1"/>
</dbReference>
<sequence>MTTKAYARDAGTTIDVLFEISDAVNRTFDLNELFDVIHKSLSRILNVDNFFIATHNEENDSIRFDYWVNEIDAPPGVITHFSNTSSITGEVINAKKPLIFYREDILNFAKAKKAPPIGSPCEIWLGAPLEIRGRVIGAISVQSFTSRTMYQPSDLDLLNSVSQHIALAIERKQSERAIKNQQIILEKILELSPVGITLVENQVFKWVNNEMVHLLGYNNKEDFTNKTFNMLFASRDEYDRVGTTIYNTLAEKGRASLDLDLIKKNGTVLHAHVQLSSADNTNPLAWIIVSINDISIRKQMETETIQHEKLQAVLEMAGAVCHELNQPLQAILGYSELIMMDQEPDSQLFRDLGIIRSQTARIGTITKKLSEITKYKTVDYPGQTKIVDIWGSATTLE</sequence>
<evidence type="ECO:0000259" key="7">
    <source>
        <dbReference type="SMART" id="SM00388"/>
    </source>
</evidence>
<dbReference type="eggNOG" id="COG2203">
    <property type="taxonomic scope" value="Bacteria"/>
</dbReference>
<dbReference type="Proteomes" id="UP000000442">
    <property type="component" value="Chromosome"/>
</dbReference>
<dbReference type="InterPro" id="IPR000014">
    <property type="entry name" value="PAS"/>
</dbReference>
<comment type="catalytic activity">
    <reaction evidence="1">
        <text>ATP + protein L-histidine = ADP + protein N-phospho-L-histidine.</text>
        <dbReference type="EC" id="2.7.13.3"/>
    </reaction>
</comment>
<evidence type="ECO:0000256" key="5">
    <source>
        <dbReference type="ARBA" id="ARBA00022777"/>
    </source>
</evidence>
<dbReference type="Pfam" id="PF00512">
    <property type="entry name" value="HisKA"/>
    <property type="match status" value="1"/>
</dbReference>
<accession>C0QFK9</accession>
<proteinExistence type="predicted"/>
<evidence type="ECO:0000256" key="3">
    <source>
        <dbReference type="ARBA" id="ARBA00022553"/>
    </source>
</evidence>
<evidence type="ECO:0000313" key="9">
    <source>
        <dbReference type="Proteomes" id="UP000000442"/>
    </source>
</evidence>
<keyword evidence="4 8" id="KW-0808">Transferase</keyword>
<dbReference type="HOGENOM" id="CLU_656778_0_0_7"/>
<reference evidence="8 9" key="1">
    <citation type="journal article" date="2009" name="Environ. Microbiol.">
        <title>Genome sequence of Desulfobacterium autotrophicum HRM2, a marine sulfate reducer oxidizing organic carbon completely to carbon dioxide.</title>
        <authorList>
            <person name="Strittmatter A.W."/>
            <person name="Liesegang H."/>
            <person name="Rabus R."/>
            <person name="Decker I."/>
            <person name="Amann J."/>
            <person name="Andres S."/>
            <person name="Henne A."/>
            <person name="Fricke W.F."/>
            <person name="Martinez-Arias R."/>
            <person name="Bartels D."/>
            <person name="Goesmann A."/>
            <person name="Krause L."/>
            <person name="Puehler A."/>
            <person name="Klenk H.P."/>
            <person name="Richter M."/>
            <person name="Schuler M."/>
            <person name="Gloeckner F.O."/>
            <person name="Meyerdierks A."/>
            <person name="Gottschalk G."/>
            <person name="Amann R."/>
        </authorList>
    </citation>
    <scope>NUCLEOTIDE SEQUENCE [LARGE SCALE GENOMIC DNA]</scope>
    <source>
        <strain evidence="9">ATCC 43914 / DSM 3382 / HRM2</strain>
    </source>
</reference>
<dbReference type="PANTHER" id="PTHR43304:SF1">
    <property type="entry name" value="PAC DOMAIN-CONTAINING PROTEIN"/>
    <property type="match status" value="1"/>
</dbReference>
<feature type="domain" description="Signal transduction histidine kinase dimerisation/phosphoacceptor" evidence="7">
    <location>
        <begin position="312"/>
        <end position="378"/>
    </location>
</feature>
<dbReference type="SUPFAM" id="SSF55785">
    <property type="entry name" value="PYP-like sensor domain (PAS domain)"/>
    <property type="match status" value="1"/>
</dbReference>
<protein>
    <recommendedName>
        <fullName evidence="2">histidine kinase</fullName>
        <ecNumber evidence="2">2.7.13.3</ecNumber>
    </recommendedName>
</protein>
<dbReference type="InterPro" id="IPR003661">
    <property type="entry name" value="HisK_dim/P_dom"/>
</dbReference>
<dbReference type="SUPFAM" id="SSF55781">
    <property type="entry name" value="GAF domain-like"/>
    <property type="match status" value="1"/>
</dbReference>
<dbReference type="SMART" id="SM00065">
    <property type="entry name" value="GAF"/>
    <property type="match status" value="1"/>
</dbReference>
<dbReference type="GO" id="GO:0000155">
    <property type="term" value="F:phosphorelay sensor kinase activity"/>
    <property type="evidence" value="ECO:0007669"/>
    <property type="project" value="InterPro"/>
</dbReference>
<dbReference type="InterPro" id="IPR036097">
    <property type="entry name" value="HisK_dim/P_sf"/>
</dbReference>
<evidence type="ECO:0000256" key="1">
    <source>
        <dbReference type="ARBA" id="ARBA00000085"/>
    </source>
</evidence>
<keyword evidence="9" id="KW-1185">Reference proteome</keyword>
<dbReference type="InterPro" id="IPR035965">
    <property type="entry name" value="PAS-like_dom_sf"/>
</dbReference>
<dbReference type="EC" id="2.7.13.3" evidence="2"/>
<dbReference type="InterPro" id="IPR029016">
    <property type="entry name" value="GAF-like_dom_sf"/>
</dbReference>
<evidence type="ECO:0000259" key="6">
    <source>
        <dbReference type="SMART" id="SM00065"/>
    </source>
</evidence>
<dbReference type="Gene3D" id="3.30.450.40">
    <property type="match status" value="1"/>
</dbReference>
<keyword evidence="5" id="KW-0418">Kinase</keyword>
<dbReference type="eggNOG" id="COG4191">
    <property type="taxonomic scope" value="Bacteria"/>
</dbReference>